<proteinExistence type="predicted"/>
<dbReference type="EMBL" id="JAAAHW010000690">
    <property type="protein sequence ID" value="KAF9999872.1"/>
    <property type="molecule type" value="Genomic_DNA"/>
</dbReference>
<keyword evidence="1" id="KW-1133">Transmembrane helix</keyword>
<gene>
    <name evidence="2" type="ORF">BGZ65_004831</name>
</gene>
<evidence type="ECO:0000256" key="1">
    <source>
        <dbReference type="SAM" id="Phobius"/>
    </source>
</evidence>
<protein>
    <submittedName>
        <fullName evidence="2">Uncharacterized protein</fullName>
    </submittedName>
</protein>
<organism evidence="2 3">
    <name type="scientific">Modicella reniformis</name>
    <dbReference type="NCBI Taxonomy" id="1440133"/>
    <lineage>
        <taxon>Eukaryota</taxon>
        <taxon>Fungi</taxon>
        <taxon>Fungi incertae sedis</taxon>
        <taxon>Mucoromycota</taxon>
        <taxon>Mortierellomycotina</taxon>
        <taxon>Mortierellomycetes</taxon>
        <taxon>Mortierellales</taxon>
        <taxon>Mortierellaceae</taxon>
        <taxon>Modicella</taxon>
    </lineage>
</organism>
<keyword evidence="1" id="KW-0812">Transmembrane</keyword>
<feature type="non-terminal residue" evidence="2">
    <location>
        <position position="1"/>
    </location>
</feature>
<evidence type="ECO:0000313" key="2">
    <source>
        <dbReference type="EMBL" id="KAF9999872.1"/>
    </source>
</evidence>
<keyword evidence="1" id="KW-0472">Membrane</keyword>
<reference evidence="2" key="1">
    <citation type="journal article" date="2020" name="Fungal Divers.">
        <title>Resolving the Mortierellaceae phylogeny through synthesis of multi-gene phylogenetics and phylogenomics.</title>
        <authorList>
            <person name="Vandepol N."/>
            <person name="Liber J."/>
            <person name="Desiro A."/>
            <person name="Na H."/>
            <person name="Kennedy M."/>
            <person name="Barry K."/>
            <person name="Grigoriev I.V."/>
            <person name="Miller A.N."/>
            <person name="O'Donnell K."/>
            <person name="Stajich J.E."/>
            <person name="Bonito G."/>
        </authorList>
    </citation>
    <scope>NUCLEOTIDE SEQUENCE</scope>
    <source>
        <strain evidence="2">MES-2147</strain>
    </source>
</reference>
<accession>A0A9P6STB0</accession>
<evidence type="ECO:0000313" key="3">
    <source>
        <dbReference type="Proteomes" id="UP000749646"/>
    </source>
</evidence>
<dbReference type="Proteomes" id="UP000749646">
    <property type="component" value="Unassembled WGS sequence"/>
</dbReference>
<name>A0A9P6STB0_9FUNG</name>
<dbReference type="AlphaFoldDB" id="A0A9P6STB0"/>
<comment type="caution">
    <text evidence="2">The sequence shown here is derived from an EMBL/GenBank/DDBJ whole genome shotgun (WGS) entry which is preliminary data.</text>
</comment>
<sequence length="111" mass="12677">MAQELQKYRQNFGLIFDFLCLNEHLYFMVLEGTLTSSGSITSLLSIVRTMNTNDMMVFIEECLQFFSDPTRCAPKKSGQQENAMDKELVILQSIRDRLVALLDIVSEDSVT</sequence>
<feature type="transmembrane region" description="Helical" evidence="1">
    <location>
        <begin position="25"/>
        <end position="47"/>
    </location>
</feature>
<keyword evidence="3" id="KW-1185">Reference proteome</keyword>